<feature type="transmembrane region" description="Helical" evidence="2">
    <location>
        <begin position="215"/>
        <end position="238"/>
    </location>
</feature>
<feature type="compositionally biased region" description="Polar residues" evidence="1">
    <location>
        <begin position="24"/>
        <end position="33"/>
    </location>
</feature>
<keyword evidence="2" id="KW-0472">Membrane</keyword>
<sequence length="331" mass="36267">MNDELPMSSTTVSRGAVAADTKNSESTQASRISSKAKELYPTIAEGPQHGPHFSETSPGKASKSFQYREYREELQNLKSRVKEMKARISGPATTKADELEMPPSISTSQEHHMHSSMSVASNFPKSKSGVGTHSLVDAATQTDPIFELYIQESDDLRSESERQSCQNLFCLGISSDTTQRLCSTCLTFSTTTKQLEEDFSVAFAPTTKMRLFTKLFLWLLVLIVLVVWGGLLSLFIYMGQMTNSGYNDTVILPSIHESTEPINEITHTELQNNTQLIVMVGLIIIGMLILTGAICCIAYSSYVHSKPQGVHVGASAMHVSNVDVGTSITPE</sequence>
<keyword evidence="2" id="KW-0812">Transmembrane</keyword>
<proteinExistence type="predicted"/>
<protein>
    <submittedName>
        <fullName evidence="3">Uncharacterized protein</fullName>
    </submittedName>
</protein>
<organism evidence="3 4">
    <name type="scientific">Halocaridina rubra</name>
    <name type="common">Hawaiian red shrimp</name>
    <dbReference type="NCBI Taxonomy" id="373956"/>
    <lineage>
        <taxon>Eukaryota</taxon>
        <taxon>Metazoa</taxon>
        <taxon>Ecdysozoa</taxon>
        <taxon>Arthropoda</taxon>
        <taxon>Crustacea</taxon>
        <taxon>Multicrustacea</taxon>
        <taxon>Malacostraca</taxon>
        <taxon>Eumalacostraca</taxon>
        <taxon>Eucarida</taxon>
        <taxon>Decapoda</taxon>
        <taxon>Pleocyemata</taxon>
        <taxon>Caridea</taxon>
        <taxon>Atyoidea</taxon>
        <taxon>Atyidae</taxon>
        <taxon>Halocaridina</taxon>
    </lineage>
</organism>
<feature type="region of interest" description="Disordered" evidence="1">
    <location>
        <begin position="1"/>
        <end position="64"/>
    </location>
</feature>
<comment type="caution">
    <text evidence="3">The sequence shown here is derived from an EMBL/GenBank/DDBJ whole genome shotgun (WGS) entry which is preliminary data.</text>
</comment>
<name>A0AAN8XDC1_HALRR</name>
<evidence type="ECO:0000313" key="3">
    <source>
        <dbReference type="EMBL" id="KAK7080771.1"/>
    </source>
</evidence>
<keyword evidence="2" id="KW-1133">Transmembrane helix</keyword>
<accession>A0AAN8XDC1</accession>
<evidence type="ECO:0000256" key="2">
    <source>
        <dbReference type="SAM" id="Phobius"/>
    </source>
</evidence>
<keyword evidence="4" id="KW-1185">Reference proteome</keyword>
<evidence type="ECO:0000256" key="1">
    <source>
        <dbReference type="SAM" id="MobiDB-lite"/>
    </source>
</evidence>
<gene>
    <name evidence="3" type="ORF">SK128_015481</name>
</gene>
<dbReference type="Proteomes" id="UP001381693">
    <property type="component" value="Unassembled WGS sequence"/>
</dbReference>
<feature type="compositionally biased region" description="Polar residues" evidence="1">
    <location>
        <begin position="54"/>
        <end position="64"/>
    </location>
</feature>
<evidence type="ECO:0000313" key="4">
    <source>
        <dbReference type="Proteomes" id="UP001381693"/>
    </source>
</evidence>
<reference evidence="3 4" key="1">
    <citation type="submission" date="2023-11" db="EMBL/GenBank/DDBJ databases">
        <title>Halocaridina rubra genome assembly.</title>
        <authorList>
            <person name="Smith C."/>
        </authorList>
    </citation>
    <scope>NUCLEOTIDE SEQUENCE [LARGE SCALE GENOMIC DNA]</scope>
    <source>
        <strain evidence="3">EP-1</strain>
        <tissue evidence="3">Whole</tissue>
    </source>
</reference>
<dbReference type="EMBL" id="JAXCGZ010005797">
    <property type="protein sequence ID" value="KAK7080771.1"/>
    <property type="molecule type" value="Genomic_DNA"/>
</dbReference>
<dbReference type="AlphaFoldDB" id="A0AAN8XDC1"/>
<feature type="transmembrane region" description="Helical" evidence="2">
    <location>
        <begin position="276"/>
        <end position="299"/>
    </location>
</feature>